<accession>A0A9W4GF27</accession>
<dbReference type="AlphaFoldDB" id="A0A9W4GF27"/>
<keyword evidence="1" id="KW-0732">Signal</keyword>
<dbReference type="Proteomes" id="UP000683417">
    <property type="component" value="Unassembled WGS sequence"/>
</dbReference>
<reference evidence="2" key="1">
    <citation type="submission" date="2020-10" db="EMBL/GenBank/DDBJ databases">
        <authorList>
            <person name="Muller C M."/>
        </authorList>
    </citation>
    <scope>NUCLEOTIDE SEQUENCE</scope>
    <source>
        <strain evidence="2">THUN-12</strain>
    </source>
</reference>
<sequence length="412" mass="46973">MPKISLLAVGLLFIKYLQRSFCSASQVDPPIGATERNLNDYVCHDQYFTGATVKESVGLACANLHTLSRQKIFPALLEESELFGRDSGTLLTWPILYESIAFVHGVKGKTRVVINMECELVGVVLRHEDNIELCLELLHDDNKVSHEGNSLDSEEFVGYQCSQATFRDSHVLESFRRALTQRTTKYPRLYRAGLTAKKADDAPIIWPLFETHQAPLRRKNIENNGRCFLVFTRKQGVLKVIQLRRGLEKKCEQIRKTIVPFVSRPNIPESPKTLDRINEMGHNCNGQIFTGRYIEMNRKKAMTAIADYISGKHTVGIYRHEARRNGISPGSWKWPIRGWETNRKGPKKIRFYALIFGPEAQFLGVHILEKAGYTKCERIYDSKPASKDKKELGFDLNMPNFCQQEMGSGEDC</sequence>
<dbReference type="EMBL" id="CAJHIT010000006">
    <property type="protein sequence ID" value="CAD6502401.1"/>
    <property type="molecule type" value="Genomic_DNA"/>
</dbReference>
<organism evidence="2 3">
    <name type="scientific">Blumeria graminis f. sp. triticale</name>
    <dbReference type="NCBI Taxonomy" id="1689686"/>
    <lineage>
        <taxon>Eukaryota</taxon>
        <taxon>Fungi</taxon>
        <taxon>Dikarya</taxon>
        <taxon>Ascomycota</taxon>
        <taxon>Pezizomycotina</taxon>
        <taxon>Leotiomycetes</taxon>
        <taxon>Erysiphales</taxon>
        <taxon>Erysiphaceae</taxon>
        <taxon>Blumeria</taxon>
    </lineage>
</organism>
<name>A0A9W4GF27_BLUGR</name>
<gene>
    <name evidence="2" type="ORF">BGTH12_LOCUS3759</name>
</gene>
<feature type="chain" id="PRO_5040898908" evidence="1">
    <location>
        <begin position="25"/>
        <end position="412"/>
    </location>
</feature>
<feature type="signal peptide" evidence="1">
    <location>
        <begin position="1"/>
        <end position="24"/>
    </location>
</feature>
<evidence type="ECO:0000313" key="2">
    <source>
        <dbReference type="EMBL" id="CAD6502401.1"/>
    </source>
</evidence>
<dbReference type="Gene3D" id="3.10.450.30">
    <property type="entry name" value="Microbial ribonucleases"/>
    <property type="match status" value="1"/>
</dbReference>
<evidence type="ECO:0000313" key="3">
    <source>
        <dbReference type="Proteomes" id="UP000683417"/>
    </source>
</evidence>
<comment type="caution">
    <text evidence="2">The sequence shown here is derived from an EMBL/GenBank/DDBJ whole genome shotgun (WGS) entry which is preliminary data.</text>
</comment>
<proteinExistence type="predicted"/>
<evidence type="ECO:0000256" key="1">
    <source>
        <dbReference type="SAM" id="SignalP"/>
    </source>
</evidence>
<protein>
    <submittedName>
        <fullName evidence="2">BgTH12-04993</fullName>
    </submittedName>
</protein>